<sequence length="117" mass="12963">MLAASAFALPLTLTPPAHAYVRYCTDPHTWGRACFQPAGEIMYVYDDDADGHHVRGVAFDGSVPDNTPLYTCANTKGAGTVQECNFSFPEGHLIHFQARLHEGDFRLDESRWKSAYA</sequence>
<evidence type="ECO:0000256" key="1">
    <source>
        <dbReference type="SAM" id="SignalP"/>
    </source>
</evidence>
<feature type="chain" id="PRO_5046674851" evidence="1">
    <location>
        <begin position="20"/>
        <end position="117"/>
    </location>
</feature>
<evidence type="ECO:0000313" key="2">
    <source>
        <dbReference type="EMBL" id="MFC5748023.1"/>
    </source>
</evidence>
<organism evidence="2 3">
    <name type="scientific">Actinomadura rugatobispora</name>
    <dbReference type="NCBI Taxonomy" id="1994"/>
    <lineage>
        <taxon>Bacteria</taxon>
        <taxon>Bacillati</taxon>
        <taxon>Actinomycetota</taxon>
        <taxon>Actinomycetes</taxon>
        <taxon>Streptosporangiales</taxon>
        <taxon>Thermomonosporaceae</taxon>
        <taxon>Actinomadura</taxon>
    </lineage>
</organism>
<dbReference type="RefSeq" id="WP_378283658.1">
    <property type="nucleotide sequence ID" value="NZ_JBHSON010000027.1"/>
</dbReference>
<comment type="caution">
    <text evidence="2">The sequence shown here is derived from an EMBL/GenBank/DDBJ whole genome shotgun (WGS) entry which is preliminary data.</text>
</comment>
<protein>
    <submittedName>
        <fullName evidence="2">Uncharacterized protein</fullName>
    </submittedName>
</protein>
<evidence type="ECO:0000313" key="3">
    <source>
        <dbReference type="Proteomes" id="UP001596074"/>
    </source>
</evidence>
<gene>
    <name evidence="2" type="ORF">ACFPZN_20530</name>
</gene>
<keyword evidence="1" id="KW-0732">Signal</keyword>
<accession>A0ABW1A0D3</accession>
<name>A0ABW1A0D3_9ACTN</name>
<proteinExistence type="predicted"/>
<dbReference type="Proteomes" id="UP001596074">
    <property type="component" value="Unassembled WGS sequence"/>
</dbReference>
<dbReference type="EMBL" id="JBHSON010000027">
    <property type="protein sequence ID" value="MFC5748023.1"/>
    <property type="molecule type" value="Genomic_DNA"/>
</dbReference>
<reference evidence="3" key="1">
    <citation type="journal article" date="2019" name="Int. J. Syst. Evol. Microbiol.">
        <title>The Global Catalogue of Microorganisms (GCM) 10K type strain sequencing project: providing services to taxonomists for standard genome sequencing and annotation.</title>
        <authorList>
            <consortium name="The Broad Institute Genomics Platform"/>
            <consortium name="The Broad Institute Genome Sequencing Center for Infectious Disease"/>
            <person name="Wu L."/>
            <person name="Ma J."/>
        </authorList>
    </citation>
    <scope>NUCLEOTIDE SEQUENCE [LARGE SCALE GENOMIC DNA]</scope>
    <source>
        <strain evidence="3">KCTC 42087</strain>
    </source>
</reference>
<feature type="signal peptide" evidence="1">
    <location>
        <begin position="1"/>
        <end position="19"/>
    </location>
</feature>
<keyword evidence="3" id="KW-1185">Reference proteome</keyword>